<organism evidence="2 3">
    <name type="scientific">Acidihalobacter prosperus</name>
    <dbReference type="NCBI Taxonomy" id="160660"/>
    <lineage>
        <taxon>Bacteria</taxon>
        <taxon>Pseudomonadati</taxon>
        <taxon>Pseudomonadota</taxon>
        <taxon>Gammaproteobacteria</taxon>
        <taxon>Chromatiales</taxon>
        <taxon>Ectothiorhodospiraceae</taxon>
        <taxon>Acidihalobacter</taxon>
    </lineage>
</organism>
<evidence type="ECO:0000313" key="2">
    <source>
        <dbReference type="EMBL" id="OBS09121.1"/>
    </source>
</evidence>
<evidence type="ECO:0000259" key="1">
    <source>
        <dbReference type="PROSITE" id="PS51352"/>
    </source>
</evidence>
<dbReference type="PANTHER" id="PTHR42852:SF13">
    <property type="entry name" value="PROTEIN DIPZ"/>
    <property type="match status" value="1"/>
</dbReference>
<name>A0A1A6C3I2_9GAMM</name>
<dbReference type="PROSITE" id="PS51352">
    <property type="entry name" value="THIOREDOXIN_2"/>
    <property type="match status" value="1"/>
</dbReference>
<dbReference type="STRING" id="160660.BJI67_13605"/>
<keyword evidence="3" id="KW-1185">Reference proteome</keyword>
<evidence type="ECO:0000313" key="3">
    <source>
        <dbReference type="Proteomes" id="UP000029273"/>
    </source>
</evidence>
<reference evidence="2 3" key="1">
    <citation type="journal article" date="2014" name="Genome Announc.">
        <title>Draft Genome Sequence of the Iron-Oxidizing, Acidophilic, and Halotolerant 'Thiobacillus prosperus' Type Strain DSM 5130.</title>
        <authorList>
            <person name="Ossandon F.J."/>
            <person name="Cardenas J.P."/>
            <person name="Corbett M."/>
            <person name="Quatrini R."/>
            <person name="Holmes D.S."/>
            <person name="Watkin E."/>
        </authorList>
    </citation>
    <scope>NUCLEOTIDE SEQUENCE [LARGE SCALE GENOMIC DNA]</scope>
    <source>
        <strain evidence="2 3">DSM 5130</strain>
    </source>
</reference>
<protein>
    <submittedName>
        <fullName evidence="2">Thioredoxin</fullName>
    </submittedName>
</protein>
<gene>
    <name evidence="2" type="ORF">Thpro_021449</name>
</gene>
<dbReference type="SUPFAM" id="SSF52833">
    <property type="entry name" value="Thioredoxin-like"/>
    <property type="match status" value="1"/>
</dbReference>
<dbReference type="CDD" id="cd02966">
    <property type="entry name" value="TlpA_like_family"/>
    <property type="match status" value="1"/>
</dbReference>
<feature type="domain" description="Thioredoxin" evidence="1">
    <location>
        <begin position="30"/>
        <end position="170"/>
    </location>
</feature>
<sequence length="175" mass="19350">MNAMKMKPRDLIIGLVVLGLVGLAGWLWLAPSGNAAPNVEMTLLDGKTVDLRELRGHPVLINFWATSCPGCVEEIPHLAKLYDRLSPQGFEIIGVAMSYDVPSQVRNMQQDRHIPYPIAIDHTDAISKAFGTIRLTPTSFLIDPQGRVVYQKIGNVDVHKLAARIERMLKKQGNG</sequence>
<dbReference type="EMBL" id="JQSG02000003">
    <property type="protein sequence ID" value="OBS09121.1"/>
    <property type="molecule type" value="Genomic_DNA"/>
</dbReference>
<dbReference type="InterPro" id="IPR050553">
    <property type="entry name" value="Thioredoxin_ResA/DsbE_sf"/>
</dbReference>
<dbReference type="Pfam" id="PF08534">
    <property type="entry name" value="Redoxin"/>
    <property type="match status" value="1"/>
</dbReference>
<proteinExistence type="predicted"/>
<dbReference type="Gene3D" id="3.40.30.10">
    <property type="entry name" value="Glutaredoxin"/>
    <property type="match status" value="1"/>
</dbReference>
<dbReference type="InterPro" id="IPR013740">
    <property type="entry name" value="Redoxin"/>
</dbReference>
<dbReference type="InterPro" id="IPR036249">
    <property type="entry name" value="Thioredoxin-like_sf"/>
</dbReference>
<dbReference type="InterPro" id="IPR013766">
    <property type="entry name" value="Thioredoxin_domain"/>
</dbReference>
<accession>A0A1A6C3I2</accession>
<dbReference type="PANTHER" id="PTHR42852">
    <property type="entry name" value="THIOL:DISULFIDE INTERCHANGE PROTEIN DSBE"/>
    <property type="match status" value="1"/>
</dbReference>
<dbReference type="AlphaFoldDB" id="A0A1A6C3I2"/>
<dbReference type="Proteomes" id="UP000029273">
    <property type="component" value="Unassembled WGS sequence"/>
</dbReference>
<dbReference type="GO" id="GO:0016491">
    <property type="term" value="F:oxidoreductase activity"/>
    <property type="evidence" value="ECO:0007669"/>
    <property type="project" value="InterPro"/>
</dbReference>
<comment type="caution">
    <text evidence="2">The sequence shown here is derived from an EMBL/GenBank/DDBJ whole genome shotgun (WGS) entry which is preliminary data.</text>
</comment>